<keyword evidence="2" id="KW-1185">Reference proteome</keyword>
<evidence type="ECO:0000313" key="2">
    <source>
        <dbReference type="Proteomes" id="UP000674234"/>
    </source>
</evidence>
<dbReference type="AlphaFoldDB" id="A0A940WM62"/>
<dbReference type="RefSeq" id="WP_210159479.1">
    <property type="nucleotide sequence ID" value="NZ_JAFCNB010000028.1"/>
</dbReference>
<sequence>MGEKALVKRDIHEGARLIQALIDDHFSVTAALWISPHDSDEWQLAIAMPMSNRTSRTAAYRLIQKELMSLGLDLPLSRIRLISDDDPSIQNLRSLVEADTSGRTALKVSISEAFGQSLDQGYIYALGPLKYEREVLSALQRMSDLGRMYEARAFLSNDAPGVDAIFATERRIVLVEIKALKKPVDQALIARTVALYNPARELFPRPVAFLIISRSGFSAAAYDYAAIQAIKIGLAQWMGPEDDPALQVAVSMLLSD</sequence>
<evidence type="ECO:0000313" key="1">
    <source>
        <dbReference type="EMBL" id="MBP2708214.1"/>
    </source>
</evidence>
<proteinExistence type="predicted"/>
<accession>A0A940WM62</accession>
<dbReference type="Proteomes" id="UP000674234">
    <property type="component" value="Unassembled WGS sequence"/>
</dbReference>
<name>A0A940WM62_9ACTN</name>
<protein>
    <submittedName>
        <fullName evidence="1">Uncharacterized protein</fullName>
    </submittedName>
</protein>
<reference evidence="1" key="1">
    <citation type="submission" date="2021-02" db="EMBL/GenBank/DDBJ databases">
        <title>Draft genome sequence of Microbispora sp. RL4-1S isolated from rice leaves in Thailand.</title>
        <authorList>
            <person name="Muangham S."/>
            <person name="Duangmal K."/>
        </authorList>
    </citation>
    <scope>NUCLEOTIDE SEQUENCE</scope>
    <source>
        <strain evidence="1">RL4-1S</strain>
    </source>
</reference>
<organism evidence="1 2">
    <name type="scientific">Microbispora oryzae</name>
    <dbReference type="NCBI Taxonomy" id="2806554"/>
    <lineage>
        <taxon>Bacteria</taxon>
        <taxon>Bacillati</taxon>
        <taxon>Actinomycetota</taxon>
        <taxon>Actinomycetes</taxon>
        <taxon>Streptosporangiales</taxon>
        <taxon>Streptosporangiaceae</taxon>
        <taxon>Microbispora</taxon>
    </lineage>
</organism>
<dbReference type="EMBL" id="JAFCNB010000028">
    <property type="protein sequence ID" value="MBP2708214.1"/>
    <property type="molecule type" value="Genomic_DNA"/>
</dbReference>
<comment type="caution">
    <text evidence="1">The sequence shown here is derived from an EMBL/GenBank/DDBJ whole genome shotgun (WGS) entry which is preliminary data.</text>
</comment>
<gene>
    <name evidence="1" type="ORF">JOL79_30985</name>
</gene>